<dbReference type="InterPro" id="IPR003961">
    <property type="entry name" value="FN3_dom"/>
</dbReference>
<dbReference type="Gene3D" id="2.60.40.10">
    <property type="entry name" value="Immunoglobulins"/>
    <property type="match status" value="1"/>
</dbReference>
<keyword evidence="3" id="KW-1185">Reference proteome</keyword>
<feature type="non-terminal residue" evidence="2">
    <location>
        <position position="1"/>
    </location>
</feature>
<dbReference type="EMBL" id="JAHRIN010018617">
    <property type="protein sequence ID" value="MEQ2198061.1"/>
    <property type="molecule type" value="Genomic_DNA"/>
</dbReference>
<feature type="non-terminal residue" evidence="2">
    <location>
        <position position="80"/>
    </location>
</feature>
<evidence type="ECO:0000259" key="1">
    <source>
        <dbReference type="PROSITE" id="PS50853"/>
    </source>
</evidence>
<comment type="caution">
    <text evidence="2">The sequence shown here is derived from an EMBL/GenBank/DDBJ whole genome shotgun (WGS) entry which is preliminary data.</text>
</comment>
<evidence type="ECO:0000313" key="3">
    <source>
        <dbReference type="Proteomes" id="UP001434883"/>
    </source>
</evidence>
<accession>A0ABV0QQF5</accession>
<dbReference type="CDD" id="cd00063">
    <property type="entry name" value="FN3"/>
    <property type="match status" value="1"/>
</dbReference>
<organism evidence="2 3">
    <name type="scientific">Xenoophorus captivus</name>
    <dbReference type="NCBI Taxonomy" id="1517983"/>
    <lineage>
        <taxon>Eukaryota</taxon>
        <taxon>Metazoa</taxon>
        <taxon>Chordata</taxon>
        <taxon>Craniata</taxon>
        <taxon>Vertebrata</taxon>
        <taxon>Euteleostomi</taxon>
        <taxon>Actinopterygii</taxon>
        <taxon>Neopterygii</taxon>
        <taxon>Teleostei</taxon>
        <taxon>Neoteleostei</taxon>
        <taxon>Acanthomorphata</taxon>
        <taxon>Ovalentaria</taxon>
        <taxon>Atherinomorphae</taxon>
        <taxon>Cyprinodontiformes</taxon>
        <taxon>Goodeidae</taxon>
        <taxon>Xenoophorus</taxon>
    </lineage>
</organism>
<dbReference type="Pfam" id="PF00041">
    <property type="entry name" value="fn3"/>
    <property type="match status" value="1"/>
</dbReference>
<dbReference type="InterPro" id="IPR013783">
    <property type="entry name" value="Ig-like_fold"/>
</dbReference>
<feature type="domain" description="Fibronectin type-III" evidence="1">
    <location>
        <begin position="1"/>
        <end position="80"/>
    </location>
</feature>
<name>A0ABV0QQF5_9TELE</name>
<dbReference type="Proteomes" id="UP001434883">
    <property type="component" value="Unassembled WGS sequence"/>
</dbReference>
<proteinExistence type="predicted"/>
<dbReference type="PROSITE" id="PS50853">
    <property type="entry name" value="FN3"/>
    <property type="match status" value="1"/>
</dbReference>
<dbReference type="SUPFAM" id="SSF49265">
    <property type="entry name" value="Fibronectin type III"/>
    <property type="match status" value="1"/>
</dbReference>
<sequence length="80" mass="8656">LPFQVSAQNETNITLQWFKVSTTNFVLQFNGTETNISSPDGDGPVTHTVSSLTAGTRYTFTLFSVIGNVRNSGEQLTAVT</sequence>
<protein>
    <recommendedName>
        <fullName evidence="1">Fibronectin type-III domain-containing protein</fullName>
    </recommendedName>
</protein>
<reference evidence="2 3" key="1">
    <citation type="submission" date="2021-06" db="EMBL/GenBank/DDBJ databases">
        <authorList>
            <person name="Palmer J.M."/>
        </authorList>
    </citation>
    <scope>NUCLEOTIDE SEQUENCE [LARGE SCALE GENOMIC DNA]</scope>
    <source>
        <strain evidence="2 3">XC_2019</strain>
        <tissue evidence="2">Muscle</tissue>
    </source>
</reference>
<gene>
    <name evidence="2" type="ORF">XENOCAPTIV_007202</name>
</gene>
<dbReference type="InterPro" id="IPR036116">
    <property type="entry name" value="FN3_sf"/>
</dbReference>
<evidence type="ECO:0000313" key="2">
    <source>
        <dbReference type="EMBL" id="MEQ2198061.1"/>
    </source>
</evidence>